<dbReference type="GeneID" id="7841209"/>
<evidence type="ECO:0000256" key="6">
    <source>
        <dbReference type="RuleBase" id="RU364057"/>
    </source>
</evidence>
<dbReference type="AlphaFoldDB" id="Q234Q3"/>
<protein>
    <recommendedName>
        <fullName evidence="6">Mitochondrial inner membrane protease ATP23</fullName>
        <ecNumber evidence="6">3.4.24.-</ecNumber>
    </recommendedName>
</protein>
<organism evidence="7 8">
    <name type="scientific">Tetrahymena thermophila (strain SB210)</name>
    <dbReference type="NCBI Taxonomy" id="312017"/>
    <lineage>
        <taxon>Eukaryota</taxon>
        <taxon>Sar</taxon>
        <taxon>Alveolata</taxon>
        <taxon>Ciliophora</taxon>
        <taxon>Intramacronucleata</taxon>
        <taxon>Oligohymenophorea</taxon>
        <taxon>Hymenostomatida</taxon>
        <taxon>Tetrahymenina</taxon>
        <taxon>Tetrahymenidae</taxon>
        <taxon>Tetrahymena</taxon>
    </lineage>
</organism>
<accession>Q234Q3</accession>
<keyword evidence="2 6" id="KW-0645">Protease</keyword>
<dbReference type="PANTHER" id="PTHR21711:SF0">
    <property type="entry name" value="MITOCHONDRIAL INNER MEMBRANE PROTEASE ATP23 HOMOLOG"/>
    <property type="match status" value="1"/>
</dbReference>
<evidence type="ECO:0000256" key="2">
    <source>
        <dbReference type="ARBA" id="ARBA00022670"/>
    </source>
</evidence>
<dbReference type="InterPro" id="IPR019165">
    <property type="entry name" value="Peptidase_M76_ATP23"/>
</dbReference>
<dbReference type="KEGG" id="tet:TTHERM_00101460"/>
<reference evidence="8" key="1">
    <citation type="journal article" date="2006" name="PLoS Biol.">
        <title>Macronuclear genome sequence of the ciliate Tetrahymena thermophila, a model eukaryote.</title>
        <authorList>
            <person name="Eisen J.A."/>
            <person name="Coyne R.S."/>
            <person name="Wu M."/>
            <person name="Wu D."/>
            <person name="Thiagarajan M."/>
            <person name="Wortman J.R."/>
            <person name="Badger J.H."/>
            <person name="Ren Q."/>
            <person name="Amedeo P."/>
            <person name="Jones K.M."/>
            <person name="Tallon L.J."/>
            <person name="Delcher A.L."/>
            <person name="Salzberg S.L."/>
            <person name="Silva J.C."/>
            <person name="Haas B.J."/>
            <person name="Majoros W.H."/>
            <person name="Farzad M."/>
            <person name="Carlton J.M."/>
            <person name="Smith R.K. Jr."/>
            <person name="Garg J."/>
            <person name="Pearlman R.E."/>
            <person name="Karrer K.M."/>
            <person name="Sun L."/>
            <person name="Manning G."/>
            <person name="Elde N.C."/>
            <person name="Turkewitz A.P."/>
            <person name="Asai D.J."/>
            <person name="Wilkes D.E."/>
            <person name="Wang Y."/>
            <person name="Cai H."/>
            <person name="Collins K."/>
            <person name="Stewart B.A."/>
            <person name="Lee S.R."/>
            <person name="Wilamowska K."/>
            <person name="Weinberg Z."/>
            <person name="Ruzzo W.L."/>
            <person name="Wloga D."/>
            <person name="Gaertig J."/>
            <person name="Frankel J."/>
            <person name="Tsao C.-C."/>
            <person name="Gorovsky M.A."/>
            <person name="Keeling P.J."/>
            <person name="Waller R.F."/>
            <person name="Patron N.J."/>
            <person name="Cherry J.M."/>
            <person name="Stover N.A."/>
            <person name="Krieger C.J."/>
            <person name="del Toro C."/>
            <person name="Ryder H.F."/>
            <person name="Williamson S.C."/>
            <person name="Barbeau R.A."/>
            <person name="Hamilton E.P."/>
            <person name="Orias E."/>
        </authorList>
    </citation>
    <scope>NUCLEOTIDE SEQUENCE [LARGE SCALE GENOMIC DNA]</scope>
    <source>
        <strain evidence="8">SB210</strain>
    </source>
</reference>
<dbReference type="GO" id="GO:0046872">
    <property type="term" value="F:metal ion binding"/>
    <property type="evidence" value="ECO:0007669"/>
    <property type="project" value="UniProtKB-KW"/>
</dbReference>
<dbReference type="GO" id="GO:0004222">
    <property type="term" value="F:metalloendopeptidase activity"/>
    <property type="evidence" value="ECO:0007669"/>
    <property type="project" value="InterPro"/>
</dbReference>
<dbReference type="HOGENOM" id="CLU_1463968_0_0_1"/>
<dbReference type="eggNOG" id="ENOG502SSVX">
    <property type="taxonomic scope" value="Eukaryota"/>
</dbReference>
<evidence type="ECO:0000313" key="7">
    <source>
        <dbReference type="EMBL" id="EAR91950.2"/>
    </source>
</evidence>
<dbReference type="Pfam" id="PF09768">
    <property type="entry name" value="Peptidase_M76"/>
    <property type="match status" value="1"/>
</dbReference>
<dbReference type="OrthoDB" id="284258at2759"/>
<dbReference type="EC" id="3.4.24.-" evidence="6"/>
<evidence type="ECO:0000313" key="8">
    <source>
        <dbReference type="Proteomes" id="UP000009168"/>
    </source>
</evidence>
<proteinExistence type="inferred from homology"/>
<dbReference type="RefSeq" id="XP_001012195.2">
    <property type="nucleotide sequence ID" value="XM_001012195.2"/>
</dbReference>
<dbReference type="GO" id="GO:0005739">
    <property type="term" value="C:mitochondrion"/>
    <property type="evidence" value="ECO:0007669"/>
    <property type="project" value="GOC"/>
</dbReference>
<evidence type="ECO:0000256" key="3">
    <source>
        <dbReference type="ARBA" id="ARBA00022723"/>
    </source>
</evidence>
<keyword evidence="3 6" id="KW-0479">Metal-binding</keyword>
<name>Q234Q3_TETTS</name>
<keyword evidence="4 6" id="KW-0378">Hydrolase</keyword>
<keyword evidence="5 6" id="KW-0482">Metalloprotease</keyword>
<dbReference type="GO" id="GO:0034982">
    <property type="term" value="P:mitochondrial protein processing"/>
    <property type="evidence" value="ECO:0007669"/>
    <property type="project" value="TreeGrafter"/>
</dbReference>
<dbReference type="InParanoid" id="Q234Q3"/>
<keyword evidence="8" id="KW-1185">Reference proteome</keyword>
<gene>
    <name evidence="7" type="ORF">TTHERM_00101460</name>
</gene>
<comment type="similarity">
    <text evidence="1 6">Belongs to the peptidase M76 family.</text>
</comment>
<evidence type="ECO:0000256" key="5">
    <source>
        <dbReference type="ARBA" id="ARBA00023049"/>
    </source>
</evidence>
<dbReference type="EMBL" id="GG662767">
    <property type="protein sequence ID" value="EAR91950.2"/>
    <property type="molecule type" value="Genomic_DNA"/>
</dbReference>
<dbReference type="PANTHER" id="PTHR21711">
    <property type="entry name" value="MITOCHONDRIAL INNER MEMBRANE PROTEASE"/>
    <property type="match status" value="1"/>
</dbReference>
<evidence type="ECO:0000256" key="4">
    <source>
        <dbReference type="ARBA" id="ARBA00022801"/>
    </source>
</evidence>
<sequence>MRMKELFIFLMHLRSVLNISRKNIKDNLLNISFFFIRISIKFLNQKIIQIKINQEQNMPRVFDPERDDPTVKLIKGVTTFFEEQKYKLSDNEINEFIKQMLKRERYSQMVQKYLQNKIEFPDIIIKNSCSKGHFFFNTSNYPFQYFPSDYNQQKNEIILCKNQIKNLLELQENLDRELTLAYDRNVEKKDLSSDADFACSQIRACRIQLDNYKKLDDGSKRQLSQTCARFLFRHKGPNQDKLPHDMWVRYTEKILDKFDYCYNLTYPFK</sequence>
<dbReference type="GO" id="GO:0033615">
    <property type="term" value="P:mitochondrial proton-transporting ATP synthase complex assembly"/>
    <property type="evidence" value="ECO:0007669"/>
    <property type="project" value="TreeGrafter"/>
</dbReference>
<evidence type="ECO:0000256" key="1">
    <source>
        <dbReference type="ARBA" id="ARBA00009915"/>
    </source>
</evidence>
<dbReference type="Proteomes" id="UP000009168">
    <property type="component" value="Unassembled WGS sequence"/>
</dbReference>